<dbReference type="FunFam" id="3.40.50.980:FF:000001">
    <property type="entry name" value="Non-ribosomal peptide synthetase"/>
    <property type="match status" value="1"/>
</dbReference>
<dbReference type="GO" id="GO:0047527">
    <property type="term" value="F:2,3-dihydroxybenzoate-serine ligase activity"/>
    <property type="evidence" value="ECO:0007669"/>
    <property type="project" value="TreeGrafter"/>
</dbReference>
<dbReference type="GO" id="GO:0031177">
    <property type="term" value="F:phosphopantetheine binding"/>
    <property type="evidence" value="ECO:0007669"/>
    <property type="project" value="InterPro"/>
</dbReference>
<dbReference type="SMART" id="SM01294">
    <property type="entry name" value="PKS_PP_betabranch"/>
    <property type="match status" value="1"/>
</dbReference>
<dbReference type="CDD" id="cd17649">
    <property type="entry name" value="A_NRPS_PvdJ-like"/>
    <property type="match status" value="1"/>
</dbReference>
<dbReference type="SMART" id="SM00823">
    <property type="entry name" value="PKS_PP"/>
    <property type="match status" value="1"/>
</dbReference>
<dbReference type="Pfam" id="PF00501">
    <property type="entry name" value="AMP-binding"/>
    <property type="match status" value="1"/>
</dbReference>
<dbReference type="RefSeq" id="WP_105344273.1">
    <property type="nucleotide sequence ID" value="NZ_PUIN01000010.1"/>
</dbReference>
<evidence type="ECO:0000256" key="4">
    <source>
        <dbReference type="ARBA" id="ARBA00022553"/>
    </source>
</evidence>
<dbReference type="InterPro" id="IPR023213">
    <property type="entry name" value="CAT-like_dom_sf"/>
</dbReference>
<feature type="domain" description="Carrier" evidence="5">
    <location>
        <begin position="1015"/>
        <end position="1090"/>
    </location>
</feature>
<dbReference type="FunFam" id="1.10.1200.10:FF:000005">
    <property type="entry name" value="Nonribosomal peptide synthetase 1"/>
    <property type="match status" value="1"/>
</dbReference>
<dbReference type="PROSITE" id="PS50075">
    <property type="entry name" value="CARRIER"/>
    <property type="match status" value="1"/>
</dbReference>
<dbReference type="PANTHER" id="PTHR45527:SF1">
    <property type="entry name" value="FATTY ACID SYNTHASE"/>
    <property type="match status" value="1"/>
</dbReference>
<keyword evidence="4" id="KW-0597">Phosphoprotein</keyword>
<dbReference type="GO" id="GO:0009366">
    <property type="term" value="C:enterobactin synthetase complex"/>
    <property type="evidence" value="ECO:0007669"/>
    <property type="project" value="TreeGrafter"/>
</dbReference>
<dbReference type="InterPro" id="IPR001242">
    <property type="entry name" value="Condensation_dom"/>
</dbReference>
<dbReference type="SUPFAM" id="SSF56801">
    <property type="entry name" value="Acetyl-CoA synthetase-like"/>
    <property type="match status" value="1"/>
</dbReference>
<reference evidence="6 7" key="1">
    <citation type="submission" date="2018-02" db="EMBL/GenBank/DDBJ databases">
        <title>Draft genome sequencing of Pseudomonas frederiksbergensis 11-D3.</title>
        <authorList>
            <person name="Zheng B.-X."/>
        </authorList>
    </citation>
    <scope>NUCLEOTIDE SEQUENCE [LARGE SCALE GENOMIC DNA]</scope>
    <source>
        <strain evidence="6 7">11-D3</strain>
    </source>
</reference>
<dbReference type="GO" id="GO:0005829">
    <property type="term" value="C:cytosol"/>
    <property type="evidence" value="ECO:0007669"/>
    <property type="project" value="TreeGrafter"/>
</dbReference>
<evidence type="ECO:0000256" key="2">
    <source>
        <dbReference type="ARBA" id="ARBA00006432"/>
    </source>
</evidence>
<proteinExistence type="inferred from homology"/>
<dbReference type="PANTHER" id="PTHR45527">
    <property type="entry name" value="NONRIBOSOMAL PEPTIDE SYNTHETASE"/>
    <property type="match status" value="1"/>
</dbReference>
<dbReference type="Gene3D" id="3.30.559.10">
    <property type="entry name" value="Chloramphenicol acetyltransferase-like domain"/>
    <property type="match status" value="1"/>
</dbReference>
<dbReference type="NCBIfam" id="TIGR01733">
    <property type="entry name" value="AA-adenyl-dom"/>
    <property type="match status" value="1"/>
</dbReference>
<sequence>MNDLIDDDVLALLLADAGDQPQGITARANQRPAPLSFAQQRLWFLQQLSPDNAAYNLPRVMRITGPLAPRRLETALNKVLERHDILRSAFVEIDGCAMQVVDAQAILVLGHEDLSGLSDEARAKRIALRIEAQAGTPFDLRQAPLMRATLLQISVDEHLLLMNMHHIVSDAWSNAILMQDLTRAFAQAGSGDTSPLPRPAIQYADYAAWQRGEYLHSATCASSAEYWQEYLGQTLPALDLPVDFPRNARHSHPAGQYDFSVPAPLAQALNRFCQQQKLTPFVVALGAWQLLLSRYSGQHDFTVGVPNATRNRSETQALVGFFVSSQVYRARIDPLLPCADFLQRLRRESLAALDHGDYPLELSFDALQLHASEHANPLFQVLFNWRTEAAQPNRIDLDGLALEFLGAGPGQAKFDLSLDVGYSLDGINASLEYSRGLYAPATLERLARHWLNLLHALTEDPLRALGELPLLASDERQVQLQQWNPPASAMPEDGVHQLFERQALATPDSVALIFNDLELSYAQLNHAANGLAHSLIECGVGPEVLVGIAVERSAQMIVSLLAVLKAGGAYVPLDPDYPQERLAWMIEDSGLSVLLSQRSLLDRLPSMPGVQRRCVDDIDVRGTLPALDPPCRTTGQNLAYVMFTSGSTGRPKGVGITQAALTRHAQVALEFLGLSAQDRSLQFATFNFDAFVEQLYPALICGASVVLRGPDIWDSETWYRELLDKQFSVSDLTTTYWNMLAKDFAAAGQRDYGALRQVIVGGEAMPPEGVAAWGKAGLGHVKLLNTYGPTETTVSATVLDCSDYVTGHIALPKSMPIGQPLAGRAIYLLDAGGQPVPVGVVGELMIAGDLLARGYFKRPELTAERFIPDPFDVQGGGRLYRTGDLARYRADGVIEYAGRLDHQVKIRGFRIELGEIESCLLQSPQVREALVVAREGAVGLQLVGYVVAQSDSLSEQQQLDLRETLKAELKANLPDYMVPNHLLVLAAMPLSPNGKLDRKALPQPDLSQTQRHFIAPETPLEKALAELWQEALQVERVSLDDNFFELGGHSILAIQFISTLNARLGIKLALQHMLAHPNVQALARFIALEHQQHVQCVVELNASTASVPPLFCLHPSGGIVFCYQPLAKKLSAHARTFGVMHKGFADKDSNAQTWAEMIADYSAQIVEKQPHGPYRLMGWSLGGAIAMDVAAHLERQGKEVTFLGLVDTTLPERDLPADLPRKPLEEDNPNHLSAENELLAALEVFNLMFAHLEPAAANFIARNPTADLKAFYRWASEQTATGEQEMIATLEGIKQEVMNAQAYAIHDRLVDAFNAFSLPLLKVKASCWWSLSHKTLEQVLYSEQLLRAHNVTGQLHTSIHSPLPHRSMIYSESLLESFTEVLLGCQGESCS</sequence>
<evidence type="ECO:0000256" key="3">
    <source>
        <dbReference type="ARBA" id="ARBA00022450"/>
    </source>
</evidence>
<comment type="caution">
    <text evidence="6">The sequence shown here is derived from an EMBL/GenBank/DDBJ whole genome shotgun (WGS) entry which is preliminary data.</text>
</comment>
<dbReference type="InterPro" id="IPR029058">
    <property type="entry name" value="AB_hydrolase_fold"/>
</dbReference>
<keyword evidence="3" id="KW-0596">Phosphopantetheine</keyword>
<dbReference type="FunFam" id="3.40.50.12780:FF:000012">
    <property type="entry name" value="Non-ribosomal peptide synthetase"/>
    <property type="match status" value="1"/>
</dbReference>
<dbReference type="Gene3D" id="3.40.50.1820">
    <property type="entry name" value="alpha/beta hydrolase"/>
    <property type="match status" value="1"/>
</dbReference>
<dbReference type="FunFam" id="2.30.38.10:FF:000001">
    <property type="entry name" value="Non-ribosomal peptide synthetase PvdI"/>
    <property type="match status" value="1"/>
</dbReference>
<dbReference type="InterPro" id="IPR000873">
    <property type="entry name" value="AMP-dep_synth/lig_dom"/>
</dbReference>
<dbReference type="Pfam" id="PF13193">
    <property type="entry name" value="AMP-binding_C"/>
    <property type="match status" value="1"/>
</dbReference>
<dbReference type="SUPFAM" id="SSF53474">
    <property type="entry name" value="alpha/beta-Hydrolases"/>
    <property type="match status" value="1"/>
</dbReference>
<dbReference type="InterPro" id="IPR020845">
    <property type="entry name" value="AMP-binding_CS"/>
</dbReference>
<dbReference type="InterPro" id="IPR036736">
    <property type="entry name" value="ACP-like_sf"/>
</dbReference>
<dbReference type="EMBL" id="PUIN01000010">
    <property type="protein sequence ID" value="PQP02693.1"/>
    <property type="molecule type" value="Genomic_DNA"/>
</dbReference>
<gene>
    <name evidence="6" type="ORF">C5612_19090</name>
</gene>
<dbReference type="InterPro" id="IPR020806">
    <property type="entry name" value="PKS_PP-bd"/>
</dbReference>
<dbReference type="SUPFAM" id="SSF52777">
    <property type="entry name" value="CoA-dependent acyltransferases"/>
    <property type="match status" value="2"/>
</dbReference>
<dbReference type="GO" id="GO:0009239">
    <property type="term" value="P:enterobactin biosynthetic process"/>
    <property type="evidence" value="ECO:0007669"/>
    <property type="project" value="TreeGrafter"/>
</dbReference>
<evidence type="ECO:0000256" key="1">
    <source>
        <dbReference type="ARBA" id="ARBA00001957"/>
    </source>
</evidence>
<dbReference type="SUPFAM" id="SSF47336">
    <property type="entry name" value="ACP-like"/>
    <property type="match status" value="1"/>
</dbReference>
<dbReference type="Pfam" id="PF00550">
    <property type="entry name" value="PP-binding"/>
    <property type="match status" value="1"/>
</dbReference>
<name>A0A2S8HJL2_9PSED</name>
<comment type="cofactor">
    <cofactor evidence="1">
        <name>pantetheine 4'-phosphate</name>
        <dbReference type="ChEBI" id="CHEBI:47942"/>
    </cofactor>
</comment>
<accession>A0A2S8HJL2</accession>
<dbReference type="Gene3D" id="3.40.50.980">
    <property type="match status" value="2"/>
</dbReference>
<dbReference type="Gene3D" id="3.30.300.30">
    <property type="match status" value="1"/>
</dbReference>
<dbReference type="Proteomes" id="UP000239687">
    <property type="component" value="Unassembled WGS sequence"/>
</dbReference>
<dbReference type="InterPro" id="IPR001031">
    <property type="entry name" value="Thioesterase"/>
</dbReference>
<comment type="similarity">
    <text evidence="2">Belongs to the ATP-dependent AMP-binding enzyme family.</text>
</comment>
<dbReference type="Gene3D" id="2.30.38.10">
    <property type="entry name" value="Luciferase, Domain 3"/>
    <property type="match status" value="1"/>
</dbReference>
<dbReference type="PROSITE" id="PS00455">
    <property type="entry name" value="AMP_BINDING"/>
    <property type="match status" value="1"/>
</dbReference>
<evidence type="ECO:0000259" key="5">
    <source>
        <dbReference type="PROSITE" id="PS50075"/>
    </source>
</evidence>
<dbReference type="CDD" id="cd19531">
    <property type="entry name" value="LCL_NRPS-like"/>
    <property type="match status" value="1"/>
</dbReference>
<dbReference type="Pfam" id="PF00668">
    <property type="entry name" value="Condensation"/>
    <property type="match status" value="1"/>
</dbReference>
<dbReference type="Gene3D" id="3.30.559.30">
    <property type="entry name" value="Nonribosomal peptide synthetase, condensation domain"/>
    <property type="match status" value="1"/>
</dbReference>
<protein>
    <submittedName>
        <fullName evidence="6">Non-ribosomal peptide synthetase</fullName>
    </submittedName>
</protein>
<evidence type="ECO:0000313" key="6">
    <source>
        <dbReference type="EMBL" id="PQP02693.1"/>
    </source>
</evidence>
<dbReference type="InterPro" id="IPR025110">
    <property type="entry name" value="AMP-bd_C"/>
</dbReference>
<dbReference type="InterPro" id="IPR045851">
    <property type="entry name" value="AMP-bd_C_sf"/>
</dbReference>
<dbReference type="GO" id="GO:0043041">
    <property type="term" value="P:amino acid activation for nonribosomal peptide biosynthetic process"/>
    <property type="evidence" value="ECO:0007669"/>
    <property type="project" value="TreeGrafter"/>
</dbReference>
<dbReference type="Pfam" id="PF00975">
    <property type="entry name" value="Thioesterase"/>
    <property type="match status" value="1"/>
</dbReference>
<organism evidence="6 7">
    <name type="scientific">Pseudomonas frederiksbergensis</name>
    <dbReference type="NCBI Taxonomy" id="104087"/>
    <lineage>
        <taxon>Bacteria</taxon>
        <taxon>Pseudomonadati</taxon>
        <taxon>Pseudomonadota</taxon>
        <taxon>Gammaproteobacteria</taxon>
        <taxon>Pseudomonadales</taxon>
        <taxon>Pseudomonadaceae</taxon>
        <taxon>Pseudomonas</taxon>
    </lineage>
</organism>
<dbReference type="FunFam" id="3.30.300.30:FF:000010">
    <property type="entry name" value="Enterobactin synthetase component F"/>
    <property type="match status" value="1"/>
</dbReference>
<evidence type="ECO:0000313" key="7">
    <source>
        <dbReference type="Proteomes" id="UP000239687"/>
    </source>
</evidence>
<dbReference type="FunFam" id="3.30.559.10:FF:000012">
    <property type="entry name" value="Non-ribosomal peptide synthetase"/>
    <property type="match status" value="1"/>
</dbReference>
<dbReference type="InterPro" id="IPR010071">
    <property type="entry name" value="AA_adenyl_dom"/>
</dbReference>
<dbReference type="InterPro" id="IPR009081">
    <property type="entry name" value="PP-bd_ACP"/>
</dbReference>